<protein>
    <recommendedName>
        <fullName evidence="4">Hydrogenase</fullName>
    </recommendedName>
</protein>
<name>D5EFQ6_AMICL</name>
<keyword evidence="1" id="KW-0472">Membrane</keyword>
<dbReference type="HOGENOM" id="CLU_2103359_0_0_0"/>
<keyword evidence="1" id="KW-0812">Transmembrane</keyword>
<keyword evidence="1" id="KW-1133">Transmembrane helix</keyword>
<evidence type="ECO:0000313" key="2">
    <source>
        <dbReference type="EMBL" id="ADE57388.1"/>
    </source>
</evidence>
<evidence type="ECO:0008006" key="4">
    <source>
        <dbReference type="Google" id="ProtNLM"/>
    </source>
</evidence>
<dbReference type="OrthoDB" id="5072at2"/>
<dbReference type="KEGG" id="aco:Amico_1267"/>
<organism evidence="2 3">
    <name type="scientific">Aminobacterium colombiense (strain DSM 12261 / ALA-1)</name>
    <dbReference type="NCBI Taxonomy" id="572547"/>
    <lineage>
        <taxon>Bacteria</taxon>
        <taxon>Thermotogati</taxon>
        <taxon>Synergistota</taxon>
        <taxon>Synergistia</taxon>
        <taxon>Synergistales</taxon>
        <taxon>Aminobacteriaceae</taxon>
        <taxon>Aminobacterium</taxon>
    </lineage>
</organism>
<accession>D5EFQ6</accession>
<evidence type="ECO:0000256" key="1">
    <source>
        <dbReference type="SAM" id="Phobius"/>
    </source>
</evidence>
<evidence type="ECO:0000313" key="3">
    <source>
        <dbReference type="Proteomes" id="UP000002366"/>
    </source>
</evidence>
<dbReference type="Proteomes" id="UP000002366">
    <property type="component" value="Chromosome"/>
</dbReference>
<feature type="transmembrane region" description="Helical" evidence="1">
    <location>
        <begin position="95"/>
        <end position="112"/>
    </location>
</feature>
<reference evidence="2 3" key="1">
    <citation type="journal article" date="2010" name="Stand. Genomic Sci.">
        <title>Complete genome sequence of Aminobacterium colombiense type strain (ALA-1).</title>
        <authorList>
            <person name="Chertkov O."/>
            <person name="Sikorski J."/>
            <person name="Brambilla E."/>
            <person name="Lapidus A."/>
            <person name="Copeland A."/>
            <person name="Glavina Del Rio T."/>
            <person name="Nolan M."/>
            <person name="Lucas S."/>
            <person name="Tice H."/>
            <person name="Cheng J.F."/>
            <person name="Han C."/>
            <person name="Detter J.C."/>
            <person name="Bruce D."/>
            <person name="Tapia R."/>
            <person name="Goodwin L."/>
            <person name="Pitluck S."/>
            <person name="Liolios K."/>
            <person name="Ivanova N."/>
            <person name="Mavromatis K."/>
            <person name="Ovchinnikova G."/>
            <person name="Pati A."/>
            <person name="Chen A."/>
            <person name="Palaniappan K."/>
            <person name="Land M."/>
            <person name="Hauser L."/>
            <person name="Chang Y.J."/>
            <person name="Jeffries C.D."/>
            <person name="Spring S."/>
            <person name="Rohde M."/>
            <person name="Goker M."/>
            <person name="Bristow J."/>
            <person name="Eisen J.A."/>
            <person name="Markowitz V."/>
            <person name="Hugenholtz P."/>
            <person name="Kyrpides N.C."/>
            <person name="Klenk H.P."/>
        </authorList>
    </citation>
    <scope>NUCLEOTIDE SEQUENCE [LARGE SCALE GENOMIC DNA]</scope>
    <source>
        <strain evidence="3">DSM 12261 / ALA-1</strain>
    </source>
</reference>
<dbReference type="AlphaFoldDB" id="D5EFQ6"/>
<dbReference type="eggNOG" id="ENOG5032RYF">
    <property type="taxonomic scope" value="Bacteria"/>
</dbReference>
<dbReference type="RefSeq" id="WP_013048651.1">
    <property type="nucleotide sequence ID" value="NC_014011.1"/>
</dbReference>
<dbReference type="EMBL" id="CP001997">
    <property type="protein sequence ID" value="ADE57388.1"/>
    <property type="molecule type" value="Genomic_DNA"/>
</dbReference>
<feature type="transmembrane region" description="Helical" evidence="1">
    <location>
        <begin position="14"/>
        <end position="31"/>
    </location>
</feature>
<dbReference type="STRING" id="572547.Amico_1267"/>
<sequence>MWNKVFTGFGYWDVISWLIFFFIASFFALWLRSVGRRDYKEGTEQDEIYWSGNVVPEDGAEISVPASSSYWGFRKALEPYYKVLISMHSGHMRDYMGYFVLSAAVIAALILVV</sequence>
<proteinExistence type="predicted"/>
<keyword evidence="3" id="KW-1185">Reference proteome</keyword>
<gene>
    <name evidence="2" type="ordered locus">Amico_1267</name>
</gene>